<gene>
    <name evidence="2" type="ORF">A3A70_02020</name>
</gene>
<name>A0A1F4VRQ1_UNCKA</name>
<protein>
    <submittedName>
        <fullName evidence="2">Uncharacterized protein</fullName>
    </submittedName>
</protein>
<feature type="transmembrane region" description="Helical" evidence="1">
    <location>
        <begin position="45"/>
        <end position="66"/>
    </location>
</feature>
<evidence type="ECO:0000256" key="1">
    <source>
        <dbReference type="SAM" id="Phobius"/>
    </source>
</evidence>
<dbReference type="Proteomes" id="UP000178964">
    <property type="component" value="Unassembled WGS sequence"/>
</dbReference>
<accession>A0A1F4VRQ1</accession>
<keyword evidence="1" id="KW-0472">Membrane</keyword>
<dbReference type="AlphaFoldDB" id="A0A1F4VRQ1"/>
<keyword evidence="1" id="KW-1133">Transmembrane helix</keyword>
<evidence type="ECO:0000313" key="3">
    <source>
        <dbReference type="Proteomes" id="UP000178964"/>
    </source>
</evidence>
<dbReference type="STRING" id="1802627.A3A70_02020"/>
<reference evidence="2 3" key="1">
    <citation type="journal article" date="2016" name="Nat. Commun.">
        <title>Thousands of microbial genomes shed light on interconnected biogeochemical processes in an aquifer system.</title>
        <authorList>
            <person name="Anantharaman K."/>
            <person name="Brown C.T."/>
            <person name="Hug L.A."/>
            <person name="Sharon I."/>
            <person name="Castelle C.J."/>
            <person name="Probst A.J."/>
            <person name="Thomas B.C."/>
            <person name="Singh A."/>
            <person name="Wilkins M.J."/>
            <person name="Karaoz U."/>
            <person name="Brodie E.L."/>
            <person name="Williams K.H."/>
            <person name="Hubbard S.S."/>
            <person name="Banfield J.F."/>
        </authorList>
    </citation>
    <scope>NUCLEOTIDE SEQUENCE [LARGE SCALE GENOMIC DNA]</scope>
</reference>
<feature type="transmembrane region" description="Helical" evidence="1">
    <location>
        <begin position="7"/>
        <end position="25"/>
    </location>
</feature>
<organism evidence="2 3">
    <name type="scientific">candidate division WWE3 bacterium RIFCSPLOWO2_01_FULL_42_11</name>
    <dbReference type="NCBI Taxonomy" id="1802627"/>
    <lineage>
        <taxon>Bacteria</taxon>
        <taxon>Katanobacteria</taxon>
    </lineage>
</organism>
<comment type="caution">
    <text evidence="2">The sequence shown here is derived from an EMBL/GenBank/DDBJ whole genome shotgun (WGS) entry which is preliminary data.</text>
</comment>
<dbReference type="EMBL" id="MEVK01000009">
    <property type="protein sequence ID" value="OGC59725.1"/>
    <property type="molecule type" value="Genomic_DNA"/>
</dbReference>
<keyword evidence="1" id="KW-0812">Transmembrane</keyword>
<sequence>MDLLQRIFLLPLGLTGISWVILFFYSYRFRGGWEGMIKDCLQPKVLVGLVALFIIFTIFRVVFLSFS</sequence>
<evidence type="ECO:0000313" key="2">
    <source>
        <dbReference type="EMBL" id="OGC59725.1"/>
    </source>
</evidence>
<proteinExistence type="predicted"/>